<evidence type="ECO:0000313" key="4">
    <source>
        <dbReference type="EMBL" id="OCK76892.1"/>
    </source>
</evidence>
<feature type="region of interest" description="Disordered" evidence="2">
    <location>
        <begin position="1221"/>
        <end position="1259"/>
    </location>
</feature>
<feature type="compositionally biased region" description="Polar residues" evidence="2">
    <location>
        <begin position="1131"/>
        <end position="1143"/>
    </location>
</feature>
<evidence type="ECO:0000256" key="1">
    <source>
        <dbReference type="SAM" id="Coils"/>
    </source>
</evidence>
<gene>
    <name evidence="4" type="ORF">K432DRAFT_428398</name>
</gene>
<feature type="region of interest" description="Disordered" evidence="2">
    <location>
        <begin position="697"/>
        <end position="726"/>
    </location>
</feature>
<dbReference type="EMBL" id="KV745170">
    <property type="protein sequence ID" value="OCK76892.1"/>
    <property type="molecule type" value="Genomic_DNA"/>
</dbReference>
<feature type="transmembrane region" description="Helical" evidence="3">
    <location>
        <begin position="100"/>
        <end position="123"/>
    </location>
</feature>
<feature type="coiled-coil region" evidence="1">
    <location>
        <begin position="529"/>
        <end position="556"/>
    </location>
</feature>
<feature type="region of interest" description="Disordered" evidence="2">
    <location>
        <begin position="761"/>
        <end position="843"/>
    </location>
</feature>
<keyword evidence="5" id="KW-1185">Reference proteome</keyword>
<sequence length="1395" mass="152498">MVSTFAAIFSALRPHNPWMWLLWLFGRRGRKVQPVIKTIRQKPSICDANGWPFYSFPEERNSLLRTIEPPPPIVRSSTALPKPSCLSVASFPGILPYQDLIMVVSLIFIVLSLFYTVCVHYYAEEQYEGEKLPVEVENKPSIIEIACPDWAKDDFVFKPDLDQSTRELNDKVSDVKAQLKTDNEAFSTLQDIVEILDSHVRDLQATTKGTDDGMNSLEAEVKNLHEESEFKANTSNVEKMYDAIENVESSLRKREEIQATTTDDMNRTIVAGASTDLVNSLNGRVRKLEKGSNAKVTMETLDKVSQTITRLDTSLCEGEKPRVVTKSRVIGLLEPFVEQKDPDPMQTKLFDRIEKVTTTFSNLHILSEEDVPHVLNDRIDVFRTEQEECQFPFAQEQHEAIIKGIDHAVEEKVQDTNERFEETEKSHSVRVDELLGKVEQKLAQADENQSQPFSPSQTKMVECIVKQSLDEETAELEHRITSRYETSLRTQINNLVKEQVAARLEEMVVLVEKRVTEHWEEYQKHEGVYKKQFEKVGKLEGQLKLLEEASQQQESRHQRDIEILRRIQTEFLHTMGSIVESEKTPESAHLLHLFKALEDDLPQALLLLAKAMIAEYSGRCNVLTREVQKRVDFQHLSHFENRLVQVEQWKANAAPHHRPDKSFRPVSATPPTMIAASRGHNVFNTSITPSFNSGLLQGTGYRISRPPKSSQTLPTPNPNPPILSSNYGPIQVAGVYRPQNLTQISPAPQAISATTPRITHPAQTVAQEPQASTPKRKPRVPSGSGQHQWGAPQGRAPADAPTGPKAARNSQPQADVLTFIPGFAPSSSEASGSGIQSPANTAVTPRNVVKSDVLHAKFTAAEMENARKQVETETMAGETGSENVDTSLVNGNGSEADTSANPPSVEKLAAKAHGFESTYNSESPATAIPVMAEDPSAVVHEPEPDTASESQVNAPPNFDEEKNVKPTNASMPIARITQDKDGAGAKEEESQGENDGGEGEEKAEERDSDDERQGSDLKDDDEADGGDNQTPPSGSAMSGGSGTSSSSGTNSGENGDPPSREDLLHDQDSSLGQSSEQPPTSDGMRNDAKNLTGQLSNENPAIENTAQGDEASEVEDAPQSKDSTPLPKDQGTPNGVATVQNMRETADKSDAEANPSSQPEYDLDDTLARLHAEKNWLWSPEDQNKAGRESGGMAASRYATQPDIPVLVEAATLKATLQNNSQKAAGSGGIAARKSASAIPKAKTPTTSTKPMAAETAPKPVESVGIAASKYALNTNTATKQPNNVRSPLASCSSTLDVQNSKVSNLPKPMSLNRIAAPKLVTSSEMAASKYAPSTIRKQPGNVQNPFYSQDPTPHTPPKPVASKILHSVAQVTSKPTTPNAVGPENNNIRIVGSY</sequence>
<dbReference type="Proteomes" id="UP000250266">
    <property type="component" value="Unassembled WGS sequence"/>
</dbReference>
<evidence type="ECO:0000313" key="5">
    <source>
        <dbReference type="Proteomes" id="UP000250266"/>
    </source>
</evidence>
<reference evidence="4 5" key="1">
    <citation type="journal article" date="2016" name="Nat. Commun.">
        <title>Ectomycorrhizal ecology is imprinted in the genome of the dominant symbiotic fungus Cenococcum geophilum.</title>
        <authorList>
            <consortium name="DOE Joint Genome Institute"/>
            <person name="Peter M."/>
            <person name="Kohler A."/>
            <person name="Ohm R.A."/>
            <person name="Kuo A."/>
            <person name="Krutzmann J."/>
            <person name="Morin E."/>
            <person name="Arend M."/>
            <person name="Barry K.W."/>
            <person name="Binder M."/>
            <person name="Choi C."/>
            <person name="Clum A."/>
            <person name="Copeland A."/>
            <person name="Grisel N."/>
            <person name="Haridas S."/>
            <person name="Kipfer T."/>
            <person name="LaButti K."/>
            <person name="Lindquist E."/>
            <person name="Lipzen A."/>
            <person name="Maire R."/>
            <person name="Meier B."/>
            <person name="Mihaltcheva S."/>
            <person name="Molinier V."/>
            <person name="Murat C."/>
            <person name="Poggeler S."/>
            <person name="Quandt C.A."/>
            <person name="Sperisen C."/>
            <person name="Tritt A."/>
            <person name="Tisserant E."/>
            <person name="Crous P.W."/>
            <person name="Henrissat B."/>
            <person name="Nehls U."/>
            <person name="Egli S."/>
            <person name="Spatafora J.W."/>
            <person name="Grigoriev I.V."/>
            <person name="Martin F.M."/>
        </authorList>
    </citation>
    <scope>NUCLEOTIDE SEQUENCE [LARGE SCALE GENOMIC DNA]</scope>
    <source>
        <strain evidence="4 5">CBS 459.81</strain>
    </source>
</reference>
<feature type="region of interest" description="Disordered" evidence="2">
    <location>
        <begin position="1333"/>
        <end position="1361"/>
    </location>
</feature>
<feature type="compositionally biased region" description="Polar residues" evidence="2">
    <location>
        <begin position="1069"/>
        <end position="1080"/>
    </location>
</feature>
<feature type="compositionally biased region" description="Polar residues" evidence="2">
    <location>
        <begin position="880"/>
        <end position="902"/>
    </location>
</feature>
<feature type="compositionally biased region" description="Polar residues" evidence="2">
    <location>
        <begin position="1341"/>
        <end position="1353"/>
    </location>
</feature>
<feature type="compositionally biased region" description="Low complexity" evidence="2">
    <location>
        <begin position="821"/>
        <end position="838"/>
    </location>
</feature>
<feature type="compositionally biased region" description="Polar residues" evidence="2">
    <location>
        <begin position="761"/>
        <end position="773"/>
    </location>
</feature>
<feature type="compositionally biased region" description="Basic and acidic residues" evidence="2">
    <location>
        <begin position="977"/>
        <end position="989"/>
    </location>
</feature>
<feature type="compositionally biased region" description="Basic and acidic residues" evidence="2">
    <location>
        <begin position="999"/>
        <end position="1017"/>
    </location>
</feature>
<accession>A0A8E2JC30</accession>
<evidence type="ECO:0000256" key="3">
    <source>
        <dbReference type="SAM" id="Phobius"/>
    </source>
</evidence>
<feature type="region of interest" description="Disordered" evidence="2">
    <location>
        <begin position="866"/>
        <end position="1194"/>
    </location>
</feature>
<keyword evidence="1" id="KW-0175">Coiled coil</keyword>
<evidence type="ECO:0000256" key="2">
    <source>
        <dbReference type="SAM" id="MobiDB-lite"/>
    </source>
</evidence>
<proteinExistence type="predicted"/>
<feature type="compositionally biased region" description="Low complexity" evidence="2">
    <location>
        <begin position="1043"/>
        <end position="1055"/>
    </location>
</feature>
<feature type="compositionally biased region" description="Low complexity" evidence="2">
    <location>
        <begin position="1240"/>
        <end position="1254"/>
    </location>
</feature>
<protein>
    <submittedName>
        <fullName evidence="4">Uncharacterized protein</fullName>
    </submittedName>
</protein>
<organism evidence="4 5">
    <name type="scientific">Lepidopterella palustris CBS 459.81</name>
    <dbReference type="NCBI Taxonomy" id="1314670"/>
    <lineage>
        <taxon>Eukaryota</taxon>
        <taxon>Fungi</taxon>
        <taxon>Dikarya</taxon>
        <taxon>Ascomycota</taxon>
        <taxon>Pezizomycotina</taxon>
        <taxon>Dothideomycetes</taxon>
        <taxon>Pleosporomycetidae</taxon>
        <taxon>Mytilinidiales</taxon>
        <taxon>Argynnaceae</taxon>
        <taxon>Lepidopterella</taxon>
    </lineage>
</organism>
<keyword evidence="3" id="KW-0812">Transmembrane</keyword>
<name>A0A8E2JC30_9PEZI</name>
<feature type="compositionally biased region" description="Basic and acidic residues" evidence="2">
    <location>
        <begin position="1058"/>
        <end position="1068"/>
    </location>
</feature>
<keyword evidence="3" id="KW-1133">Transmembrane helix</keyword>
<keyword evidence="3" id="KW-0472">Membrane</keyword>
<feature type="compositionally biased region" description="Polar residues" evidence="2">
    <location>
        <begin position="1089"/>
        <end position="1107"/>
    </location>
</feature>